<accession>A0A0X3BMX6</accession>
<evidence type="ECO:0000313" key="1">
    <source>
        <dbReference type="EMBL" id="CVK33249.1"/>
    </source>
</evidence>
<organism evidence="1 2">
    <name type="scientific">Methanoculleus bourgensis</name>
    <dbReference type="NCBI Taxonomy" id="83986"/>
    <lineage>
        <taxon>Archaea</taxon>
        <taxon>Methanobacteriati</taxon>
        <taxon>Methanobacteriota</taxon>
        <taxon>Stenosarchaea group</taxon>
        <taxon>Methanomicrobia</taxon>
        <taxon>Methanomicrobiales</taxon>
        <taxon>Methanomicrobiaceae</taxon>
        <taxon>Methanoculleus</taxon>
    </lineage>
</organism>
<reference evidence="1 2" key="1">
    <citation type="submission" date="2016-01" db="EMBL/GenBank/DDBJ databases">
        <authorList>
            <person name="Manzoor S."/>
        </authorList>
    </citation>
    <scope>NUCLEOTIDE SEQUENCE [LARGE SCALE GENOMIC DNA]</scope>
    <source>
        <strain evidence="1">Methanoculleus sp MAB1</strain>
    </source>
</reference>
<sequence length="26" mass="3480">MSDWQQWWPDRYQDIRLRRETRRCVV</sequence>
<dbReference type="KEGG" id="mema:MMAB1_2036"/>
<protein>
    <submittedName>
        <fullName evidence="1">Uncharacterized protein</fullName>
    </submittedName>
</protein>
<proteinExistence type="predicted"/>
<dbReference type="AlphaFoldDB" id="A0A0X3BMX6"/>
<name>A0A0X3BMX6_9EURY</name>
<dbReference type="Proteomes" id="UP000069850">
    <property type="component" value="Chromosome 1"/>
</dbReference>
<evidence type="ECO:0000313" key="2">
    <source>
        <dbReference type="Proteomes" id="UP000069850"/>
    </source>
</evidence>
<gene>
    <name evidence="1" type="ORF">MMAB1_2036</name>
</gene>
<dbReference type="EMBL" id="LT158599">
    <property type="protein sequence ID" value="CVK33249.1"/>
    <property type="molecule type" value="Genomic_DNA"/>
</dbReference>